<reference evidence="3" key="1">
    <citation type="submission" date="2016-03" db="EMBL/GenBank/DDBJ databases">
        <title>Draft genome sequence of Rosellinia necatrix.</title>
        <authorList>
            <person name="Kanematsu S."/>
        </authorList>
    </citation>
    <scope>NUCLEOTIDE SEQUENCE [LARGE SCALE GENOMIC DNA]</scope>
    <source>
        <strain evidence="3">W97</strain>
    </source>
</reference>
<protein>
    <submittedName>
        <fullName evidence="3">Putative glycoside hydrolase family 55 protein</fullName>
    </submittedName>
</protein>
<dbReference type="InterPro" id="IPR024535">
    <property type="entry name" value="RHGA/B-epi-like_pectate_lyase"/>
</dbReference>
<keyword evidence="4" id="KW-1185">Reference proteome</keyword>
<dbReference type="OMA" id="WWGVAQA"/>
<dbReference type="OrthoDB" id="1046782at2759"/>
<feature type="domain" description="Rhamnogalacturonase A/B/Epimerase-like pectate lyase" evidence="2">
    <location>
        <begin position="73"/>
        <end position="278"/>
    </location>
</feature>
<name>A0A1W2TRM0_ROSNE</name>
<gene>
    <name evidence="3" type="ORF">SAMD00023353_5600470</name>
</gene>
<dbReference type="Gene3D" id="2.160.20.10">
    <property type="entry name" value="Single-stranded right-handed beta-helix, Pectin lyase-like"/>
    <property type="match status" value="2"/>
</dbReference>
<dbReference type="FunFam" id="2.160.20.10:FF:000049">
    <property type="entry name" value="Putative exo-beta-1,3-glucanase"/>
    <property type="match status" value="1"/>
</dbReference>
<organism evidence="3">
    <name type="scientific">Rosellinia necatrix</name>
    <name type="common">White root-rot fungus</name>
    <dbReference type="NCBI Taxonomy" id="77044"/>
    <lineage>
        <taxon>Eukaryota</taxon>
        <taxon>Fungi</taxon>
        <taxon>Dikarya</taxon>
        <taxon>Ascomycota</taxon>
        <taxon>Pezizomycotina</taxon>
        <taxon>Sordariomycetes</taxon>
        <taxon>Xylariomycetidae</taxon>
        <taxon>Xylariales</taxon>
        <taxon>Xylariaceae</taxon>
        <taxon>Rosellinia</taxon>
    </lineage>
</organism>
<keyword evidence="1" id="KW-0732">Signal</keyword>
<evidence type="ECO:0000256" key="1">
    <source>
        <dbReference type="SAM" id="SignalP"/>
    </source>
</evidence>
<feature type="signal peptide" evidence="1">
    <location>
        <begin position="1"/>
        <end position="16"/>
    </location>
</feature>
<dbReference type="GO" id="GO:0004650">
    <property type="term" value="F:polygalacturonase activity"/>
    <property type="evidence" value="ECO:0007669"/>
    <property type="project" value="InterPro"/>
</dbReference>
<proteinExistence type="predicted"/>
<feature type="domain" description="Rhamnogalacturonase A/B/Epimerase-like pectate lyase" evidence="2">
    <location>
        <begin position="399"/>
        <end position="462"/>
    </location>
</feature>
<evidence type="ECO:0000313" key="4">
    <source>
        <dbReference type="Proteomes" id="UP000054516"/>
    </source>
</evidence>
<dbReference type="PANTHER" id="PTHR33928:SF2">
    <property type="entry name" value="PECTATE LYASE SUPERFAMILY PROTEIN DOMAIN-CONTAINING PROTEIN-RELATED"/>
    <property type="match status" value="1"/>
</dbReference>
<keyword evidence="3" id="KW-0378">Hydrolase</keyword>
<accession>A0A1W2TRM0</accession>
<dbReference type="SUPFAM" id="SSF51126">
    <property type="entry name" value="Pectin lyase-like"/>
    <property type="match status" value="2"/>
</dbReference>
<dbReference type="PANTHER" id="PTHR33928">
    <property type="entry name" value="POLYGALACTURONASE QRT3"/>
    <property type="match status" value="1"/>
</dbReference>
<dbReference type="EMBL" id="DF977501">
    <property type="protein sequence ID" value="GAP91150.2"/>
    <property type="molecule type" value="Genomic_DNA"/>
</dbReference>
<feature type="chain" id="PRO_5012868128" evidence="1">
    <location>
        <begin position="17"/>
        <end position="763"/>
    </location>
</feature>
<evidence type="ECO:0000259" key="2">
    <source>
        <dbReference type="Pfam" id="PF12708"/>
    </source>
</evidence>
<evidence type="ECO:0000313" key="3">
    <source>
        <dbReference type="EMBL" id="GAP91150.2"/>
    </source>
</evidence>
<dbReference type="InterPro" id="IPR011050">
    <property type="entry name" value="Pectin_lyase_fold/virulence"/>
</dbReference>
<dbReference type="InterPro" id="IPR039279">
    <property type="entry name" value="QRT3-like"/>
</dbReference>
<dbReference type="CDD" id="cd23668">
    <property type="entry name" value="GH55_beta13glucanase-like"/>
    <property type="match status" value="1"/>
</dbReference>
<dbReference type="Pfam" id="PF12708">
    <property type="entry name" value="Pect-lyase_RHGA_epim"/>
    <property type="match status" value="2"/>
</dbReference>
<sequence length="763" mass="80739">MKFLHAASLLLAGVAASPMPKDDGNDTANTLAARATSFWYANLDHTGPPRGYAPDLDGDFNYPVYMAVNPGDGAGIQRAINAGTNGATRHTKWLASQPRVVYIPPGTYTISQTIRMNTDTILMGDATNPPIIKAAAGFSGEQTLLSGQDPATAGMGELSFAVGIKNLILDTTSIPGGNTFTALYWGVAQVAQLQNIKITMASSVNGNGHTGIQLGRGSTLGLSDVRIERGQNGIWHNGHQQALYKSIYFYQNTVGMLISGGSTISILNPTFNTCGTGVLNTGGSPWIALIDATSINSGVTFSTTGYPSFLIENLNKDTGSVVAQGPSGTILGAQSHVNTFTLANTVNRNPIYGTTSSTNTRPAALAPGGRFPVTPAPNYASNPVSDFINVKDPKQNGGFTVYGDNTRDEASTLNQILQLAANNNKIAYFPFGKYRVDSTLLIPKGSRIVGEAWSTITGNGAFFKDASNPRPVVSVGKAGDVGTAQIQDMRFTVSDVLPGAIIVQFNMAGSSPGQVALWNSMITVGGTRGAPALTNACTDSRNECRAAFLGMHFAPTSSAYVENVWNWVADHITEDFSGGSSIAGKGGALVESTRGTWLHALGSEHWWLYQLNLRNANNVLVSMLQSETNYDQGDNVQQIPPAPWTADVAGWGDPDFSWCGGGDTRCRMGFANYINGGSNIYTYASASWAFFSGPGYQSCAGAYQCQNYMHWIAKSPSNLQAFGLCSKDTWATLRLADGTAIITQNGYTGSWSGTGGDVGRYTT</sequence>
<dbReference type="InterPro" id="IPR012334">
    <property type="entry name" value="Pectin_lyas_fold"/>
</dbReference>
<dbReference type="AlphaFoldDB" id="A0A1W2TRM0"/>
<dbReference type="STRING" id="77044.A0A1W2TRM0"/>
<dbReference type="Proteomes" id="UP000054516">
    <property type="component" value="Unassembled WGS sequence"/>
</dbReference>